<dbReference type="Pfam" id="PF02854">
    <property type="entry name" value="MIF4G"/>
    <property type="match status" value="1"/>
</dbReference>
<dbReference type="SMART" id="SM00543">
    <property type="entry name" value="MIF4G"/>
    <property type="match status" value="1"/>
</dbReference>
<feature type="compositionally biased region" description="Polar residues" evidence="4">
    <location>
        <begin position="394"/>
        <end position="405"/>
    </location>
</feature>
<keyword evidence="2" id="KW-0396">Initiation factor</keyword>
<name>A0AAV8UXW4_9RHOD</name>
<dbReference type="EMBL" id="JAMWBK010000003">
    <property type="protein sequence ID" value="KAJ8906894.1"/>
    <property type="molecule type" value="Genomic_DNA"/>
</dbReference>
<evidence type="ECO:0000313" key="7">
    <source>
        <dbReference type="Proteomes" id="UP001157974"/>
    </source>
</evidence>
<evidence type="ECO:0000313" key="6">
    <source>
        <dbReference type="EMBL" id="KAJ8906894.1"/>
    </source>
</evidence>
<dbReference type="InterPro" id="IPR003891">
    <property type="entry name" value="Initiation_fac_eIF4g_MI"/>
</dbReference>
<feature type="domain" description="MI" evidence="5">
    <location>
        <begin position="466"/>
        <end position="590"/>
    </location>
</feature>
<dbReference type="PANTHER" id="PTHR23253">
    <property type="entry name" value="EUKARYOTIC TRANSLATION INITIATION FACTOR 4 GAMMA"/>
    <property type="match status" value="1"/>
</dbReference>
<comment type="caution">
    <text evidence="6">The sequence shown here is derived from an EMBL/GenBank/DDBJ whole genome shotgun (WGS) entry which is preliminary data.</text>
</comment>
<dbReference type="PANTHER" id="PTHR23253:SF9">
    <property type="entry name" value="EUKARYOTIC TRANSLATION INITIATION FACTOR 4 GAMMA 2"/>
    <property type="match status" value="1"/>
</dbReference>
<dbReference type="GO" id="GO:0016281">
    <property type="term" value="C:eukaryotic translation initiation factor 4F complex"/>
    <property type="evidence" value="ECO:0007669"/>
    <property type="project" value="TreeGrafter"/>
</dbReference>
<evidence type="ECO:0000256" key="1">
    <source>
        <dbReference type="ARBA" id="ARBA00005775"/>
    </source>
</evidence>
<dbReference type="AlphaFoldDB" id="A0AAV8UXW4"/>
<evidence type="ECO:0000256" key="3">
    <source>
        <dbReference type="ARBA" id="ARBA00022917"/>
    </source>
</evidence>
<proteinExistence type="inferred from homology"/>
<feature type="region of interest" description="Disordered" evidence="4">
    <location>
        <begin position="424"/>
        <end position="451"/>
    </location>
</feature>
<dbReference type="SUPFAM" id="SSF48371">
    <property type="entry name" value="ARM repeat"/>
    <property type="match status" value="3"/>
</dbReference>
<dbReference type="Proteomes" id="UP001157974">
    <property type="component" value="Unassembled WGS sequence"/>
</dbReference>
<dbReference type="PROSITE" id="PS51366">
    <property type="entry name" value="MI"/>
    <property type="match status" value="1"/>
</dbReference>
<reference evidence="6 7" key="1">
    <citation type="journal article" date="2023" name="Nat. Commun.">
        <title>Origin of minicircular mitochondrial genomes in red algae.</title>
        <authorList>
            <person name="Lee Y."/>
            <person name="Cho C.H."/>
            <person name="Lee Y.M."/>
            <person name="Park S.I."/>
            <person name="Yang J.H."/>
            <person name="West J.A."/>
            <person name="Bhattacharya D."/>
            <person name="Yoon H.S."/>
        </authorList>
    </citation>
    <scope>NUCLEOTIDE SEQUENCE [LARGE SCALE GENOMIC DNA]</scope>
    <source>
        <strain evidence="6 7">CCMP1338</strain>
        <tissue evidence="6">Whole cell</tissue>
    </source>
</reference>
<dbReference type="InterPro" id="IPR016024">
    <property type="entry name" value="ARM-type_fold"/>
</dbReference>
<dbReference type="GO" id="GO:0003743">
    <property type="term" value="F:translation initiation factor activity"/>
    <property type="evidence" value="ECO:0007669"/>
    <property type="project" value="UniProtKB-KW"/>
</dbReference>
<evidence type="ECO:0000256" key="4">
    <source>
        <dbReference type="SAM" id="MobiDB-lite"/>
    </source>
</evidence>
<feature type="compositionally biased region" description="Basic and acidic residues" evidence="4">
    <location>
        <begin position="373"/>
        <end position="393"/>
    </location>
</feature>
<protein>
    <recommendedName>
        <fullName evidence="5">MI domain-containing protein</fullName>
    </recommendedName>
</protein>
<feature type="compositionally biased region" description="Polar residues" evidence="4">
    <location>
        <begin position="21"/>
        <end position="42"/>
    </location>
</feature>
<gene>
    <name evidence="6" type="ORF">NDN08_003378</name>
</gene>
<comment type="similarity">
    <text evidence="1">Belongs to the eukaryotic initiation factor 4G family.</text>
</comment>
<dbReference type="InterPro" id="IPR003890">
    <property type="entry name" value="MIF4G-like_typ-3"/>
</dbReference>
<keyword evidence="3" id="KW-0648">Protein biosynthesis</keyword>
<dbReference type="Gene3D" id="1.25.40.180">
    <property type="match status" value="3"/>
</dbReference>
<accession>A0AAV8UXW4</accession>
<feature type="region of interest" description="Disordered" evidence="4">
    <location>
        <begin position="1"/>
        <end position="45"/>
    </location>
</feature>
<evidence type="ECO:0000259" key="5">
    <source>
        <dbReference type="PROSITE" id="PS51366"/>
    </source>
</evidence>
<dbReference type="GO" id="GO:0003729">
    <property type="term" value="F:mRNA binding"/>
    <property type="evidence" value="ECO:0007669"/>
    <property type="project" value="TreeGrafter"/>
</dbReference>
<keyword evidence="7" id="KW-1185">Reference proteome</keyword>
<organism evidence="6 7">
    <name type="scientific">Rhodosorus marinus</name>
    <dbReference type="NCBI Taxonomy" id="101924"/>
    <lineage>
        <taxon>Eukaryota</taxon>
        <taxon>Rhodophyta</taxon>
        <taxon>Stylonematophyceae</taxon>
        <taxon>Stylonematales</taxon>
        <taxon>Stylonemataceae</taxon>
        <taxon>Rhodosorus</taxon>
    </lineage>
</organism>
<evidence type="ECO:0000256" key="2">
    <source>
        <dbReference type="ARBA" id="ARBA00022540"/>
    </source>
</evidence>
<sequence>MEDWGEGDGGYRRHGGISGAQGHSTVSGRRPNIGNTYGSSRRTGLGARERAFTAFESIVNRPLTPLESQALTAALAAFQNPTVTLSTTNQNANFQSPGLQSNSLNIRANAQRKGTTQHGSTPVFPTLSQSQAMAPNAKRPDQPWRANEVSAVESAVRKVQGILNKLTYSRFDTLSEQLVSSGVDSNKENLEIVIELIFDKALSEPQFAGLYTELCAKLNTQLKPLKGPKGEELTFRKLLLARCREKFVQKTKIEGATPEEAQALRSQERRRVLGNAIFVGELFKKSLISEKVMHQNVQLLLTDATKQMDEEAMESLAKLLSVVGKSLDRPEARSWMDVYFQKIKEFSVDSEVSSRIRFVLIDLLELRENAWKPRRQDPGPRRLEDLHAEEESRTAPTTYTRQANGPPTLILAQGSHHASVPYKRERGYGHTSHGSHSSHNHNDYHSARGPSYTLVPAQHRQPSADDARALAVVRIDGIWMDWLASKEQQEVLSPLENENKNLVVYRAASIAIQRKVSDRESVAVAISLLLESGKLTTSQVESGMMALCSDVHRVESDLDQPLLAQSLGDFMACICFAGAIGLSSVAHLVMEVHASRRAPVLITGLSTYKVLLQDEESFAKMCNTSGVDFPQCLVGVMPAAEIVGLFRSEKLMFLLPDGGRKMELQELAANAMNDPTKLIAWVRQHMPLDPSDEAPKVAFAELVINVLLNASIHRGTDDDESWTTVQTYIEKTAPAFRFAVGDSVELQLKCLFESQRVWHMVEYPAGLLTSLFKVLHAVNVVNTQTLKAWQEEKLDSTPGKAEALGQVRGFLARVS</sequence>
<feature type="region of interest" description="Disordered" evidence="4">
    <location>
        <begin position="373"/>
        <end position="411"/>
    </location>
</feature>